<dbReference type="Pfam" id="PF09341">
    <property type="entry name" value="Pcc1"/>
    <property type="match status" value="1"/>
</dbReference>
<name>A0ABC9XYB2_GRUJA</name>
<evidence type="ECO:0000256" key="2">
    <source>
        <dbReference type="SAM" id="MobiDB-lite"/>
    </source>
</evidence>
<dbReference type="Proteomes" id="UP001623348">
    <property type="component" value="Unassembled WGS sequence"/>
</dbReference>
<sequence>MAAEMEALELRVRVPLPSVRVARVALGALGPDLQPLPRPGGSNPLPHPSPHLRCCGEQLEACWVAAGARGLRGGVTSFLELLGLVLETIERFGVGEGRDDIPPSPPPPFPMALPPRE</sequence>
<feature type="compositionally biased region" description="Pro residues" evidence="2">
    <location>
        <begin position="102"/>
        <end position="117"/>
    </location>
</feature>
<accession>A0ABC9XYB2</accession>
<dbReference type="AlphaFoldDB" id="A0ABC9XYB2"/>
<comment type="caution">
    <text evidence="3">The sequence shown here is derived from an EMBL/GenBank/DDBJ whole genome shotgun (WGS) entry which is preliminary data.</text>
</comment>
<dbReference type="EMBL" id="BAAFJT010000038">
    <property type="protein sequence ID" value="GAB0202306.1"/>
    <property type="molecule type" value="Genomic_DNA"/>
</dbReference>
<organism evidence="3 4">
    <name type="scientific">Grus japonensis</name>
    <name type="common">Japanese crane</name>
    <name type="synonym">Red-crowned crane</name>
    <dbReference type="NCBI Taxonomy" id="30415"/>
    <lineage>
        <taxon>Eukaryota</taxon>
        <taxon>Metazoa</taxon>
        <taxon>Chordata</taxon>
        <taxon>Craniata</taxon>
        <taxon>Vertebrata</taxon>
        <taxon>Euteleostomi</taxon>
        <taxon>Archelosauria</taxon>
        <taxon>Archosauria</taxon>
        <taxon>Dinosauria</taxon>
        <taxon>Saurischia</taxon>
        <taxon>Theropoda</taxon>
        <taxon>Coelurosauria</taxon>
        <taxon>Aves</taxon>
        <taxon>Neognathae</taxon>
        <taxon>Neoaves</taxon>
        <taxon>Gruiformes</taxon>
        <taxon>Gruidae</taxon>
        <taxon>Grus</taxon>
    </lineage>
</organism>
<evidence type="ECO:0000313" key="3">
    <source>
        <dbReference type="EMBL" id="GAB0202306.1"/>
    </source>
</evidence>
<keyword evidence="4" id="KW-1185">Reference proteome</keyword>
<dbReference type="Gene3D" id="3.30.310.50">
    <property type="entry name" value="Alpha-D-phosphohexomutase, C-terminal domain"/>
    <property type="match status" value="1"/>
</dbReference>
<comment type="similarity">
    <text evidence="1">Belongs to the CTAG/PCC1 family.</text>
</comment>
<dbReference type="InterPro" id="IPR015419">
    <property type="entry name" value="CTAG/Pcc1"/>
</dbReference>
<evidence type="ECO:0000313" key="4">
    <source>
        <dbReference type="Proteomes" id="UP001623348"/>
    </source>
</evidence>
<reference evidence="3 4" key="1">
    <citation type="submission" date="2024-06" db="EMBL/GenBank/DDBJ databases">
        <title>The draft genome of Grus japonensis, version 3.</title>
        <authorList>
            <person name="Nabeshima K."/>
            <person name="Suzuki S."/>
            <person name="Onuma M."/>
        </authorList>
    </citation>
    <scope>NUCLEOTIDE SEQUENCE [LARGE SCALE GENOMIC DNA]</scope>
    <source>
        <strain evidence="3 4">451A</strain>
    </source>
</reference>
<feature type="region of interest" description="Disordered" evidence="2">
    <location>
        <begin position="95"/>
        <end position="117"/>
    </location>
</feature>
<protein>
    <submittedName>
        <fullName evidence="3">Uncharacterized protein</fullName>
    </submittedName>
</protein>
<evidence type="ECO:0000256" key="1">
    <source>
        <dbReference type="ARBA" id="ARBA00007073"/>
    </source>
</evidence>
<proteinExistence type="inferred from homology"/>
<gene>
    <name evidence="3" type="ORF">GRJ2_002696200</name>
</gene>